<dbReference type="GO" id="GO:0019622">
    <property type="term" value="P:3-(3-hydroxy)phenylpropionate catabolic process"/>
    <property type="evidence" value="ECO:0007669"/>
    <property type="project" value="TreeGrafter"/>
</dbReference>
<evidence type="ECO:0000259" key="2">
    <source>
        <dbReference type="Pfam" id="PF01494"/>
    </source>
</evidence>
<evidence type="ECO:0000313" key="6">
    <source>
        <dbReference type="Proteomes" id="UP000501107"/>
    </source>
</evidence>
<dbReference type="Proteomes" id="UP000501107">
    <property type="component" value="Chromosome"/>
</dbReference>
<evidence type="ECO:0000313" key="4">
    <source>
        <dbReference type="EMBL" id="QKH27769.1"/>
    </source>
</evidence>
<organism evidence="4 6">
    <name type="scientific">Bacillus thuringiensis</name>
    <dbReference type="NCBI Taxonomy" id="1428"/>
    <lineage>
        <taxon>Bacteria</taxon>
        <taxon>Bacillati</taxon>
        <taxon>Bacillota</taxon>
        <taxon>Bacilli</taxon>
        <taxon>Bacillales</taxon>
        <taxon>Bacillaceae</taxon>
        <taxon>Bacillus</taxon>
        <taxon>Bacillus cereus group</taxon>
    </lineage>
</organism>
<keyword evidence="4" id="KW-0503">Monooxygenase</keyword>
<dbReference type="RefSeq" id="WP_000526099.1">
    <property type="nucleotide sequence ID" value="NZ_CP009335.1"/>
</dbReference>
<dbReference type="Gene3D" id="3.30.70.2450">
    <property type="match status" value="1"/>
</dbReference>
<reference evidence="3 5" key="1">
    <citation type="journal article" date="2015" name="Genome Announc.">
        <title>Complete genome sequences for 35 biothreat assay-relevant bacillus species.</title>
        <authorList>
            <person name="Johnson S.L."/>
            <person name="Daligault H.E."/>
            <person name="Davenport K.W."/>
            <person name="Jaissle J."/>
            <person name="Frey K.G."/>
            <person name="Ladner J.T."/>
            <person name="Broomall S.M."/>
            <person name="Bishop-Lilly K.A."/>
            <person name="Bruce D.C."/>
            <person name="Gibbons H.S."/>
            <person name="Coyne S.R."/>
            <person name="Lo C.C."/>
            <person name="Meincke L."/>
            <person name="Munk A.C."/>
            <person name="Koroleva G.I."/>
            <person name="Rosenzweig C.N."/>
            <person name="Palacios G.F."/>
            <person name="Redden C.L."/>
            <person name="Minogue T.D."/>
            <person name="Chain P.S."/>
        </authorList>
    </citation>
    <scope>NUCLEOTIDE SEQUENCE [LARGE SCALE GENOMIC DNA]</scope>
    <source>
        <strain evidence="3 5">HD1011</strain>
    </source>
</reference>
<dbReference type="PANTHER" id="PTHR43476">
    <property type="entry name" value="3-(3-HYDROXY-PHENYL)PROPIONATE/3-HYDROXYCINNAMIC ACID HYDROXYLASE"/>
    <property type="match status" value="1"/>
</dbReference>
<dbReference type="KEGG" id="btw:BF38_4197"/>
<evidence type="ECO:0000313" key="3">
    <source>
        <dbReference type="EMBL" id="AJG74792.1"/>
    </source>
</evidence>
<gene>
    <name evidence="3" type="ORF">BF38_4197</name>
    <name evidence="4" type="ORF">FOC89_28730</name>
</gene>
<accession>A0A0B5NN66</accession>
<dbReference type="GO" id="GO:0071949">
    <property type="term" value="F:FAD binding"/>
    <property type="evidence" value="ECO:0007669"/>
    <property type="project" value="InterPro"/>
</dbReference>
<dbReference type="EMBL" id="CP009335">
    <property type="protein sequence ID" value="AJG74792.1"/>
    <property type="molecule type" value="Genomic_DNA"/>
</dbReference>
<dbReference type="AlphaFoldDB" id="A0A0B5NN66"/>
<dbReference type="Gene3D" id="3.50.50.60">
    <property type="entry name" value="FAD/NAD(P)-binding domain"/>
    <property type="match status" value="1"/>
</dbReference>
<dbReference type="PRINTS" id="PR00420">
    <property type="entry name" value="RNGMNOXGNASE"/>
</dbReference>
<evidence type="ECO:0000313" key="5">
    <source>
        <dbReference type="Proteomes" id="UP000031876"/>
    </source>
</evidence>
<keyword evidence="1" id="KW-0560">Oxidoreductase</keyword>
<dbReference type="InterPro" id="IPR050631">
    <property type="entry name" value="PheA/TfdB_FAD_monoxygenase"/>
</dbReference>
<name>A0A0B5NN66_BACTU</name>
<dbReference type="Proteomes" id="UP000031876">
    <property type="component" value="Chromosome"/>
</dbReference>
<sequence>MGNEKKYDAIVVGAGPVGLVAGLALQKKGISTLVIEADSYGRPRPGSRAIYLHTASLKLLEETAEGLGFTLARNGIIWPVKRTFYKGKEVYVRDYGKDENLKFNRLPHFTALHQDEIEKHMYEACIKEGVEFLWDAPVKKLHIADSGVELTITNDEILKAQYVIGCDGARSIVREEAGLTFEGPRTADTFIVVDAKEDETDPLPLERIFHYQHPAMEGRNVMFVPFKGGWRIDLQLLESDNPDDYTNMESVKKWLPKVMDAKYAERITWVSSYRFHQVVANSFTDEKRRVLLAGEAAHLFAPFGARGLNSGIPDAVLAARGIEKALHSHSEEERVEAIEAVAKERRIAAQWNRDASTTALHHLQGSSSEMKMKRDIAASLVSIVPRLGRWLDEGPYGPKFGPPELTTKY</sequence>
<dbReference type="InterPro" id="IPR036188">
    <property type="entry name" value="FAD/NAD-bd_sf"/>
</dbReference>
<feature type="domain" description="FAD-binding" evidence="2">
    <location>
        <begin position="7"/>
        <end position="341"/>
    </location>
</feature>
<evidence type="ECO:0000256" key="1">
    <source>
        <dbReference type="ARBA" id="ARBA00023002"/>
    </source>
</evidence>
<reference evidence="4 6" key="2">
    <citation type="submission" date="2020-05" db="EMBL/GenBank/DDBJ databases">
        <title>FDA dAtabase for Regulatory Grade micrObial Sequences (FDA-ARGOS): Supporting development and validation of Infectious Disease Dx tests.</title>
        <authorList>
            <person name="Nelson B."/>
            <person name="Plummer A."/>
            <person name="Tallon L."/>
            <person name="Sadzewicz L."/>
            <person name="Zhao X."/>
            <person name="Vavikolanu K."/>
            <person name="Mehta A."/>
            <person name="Aluvathingal J."/>
            <person name="Nadendla S."/>
            <person name="Myers T."/>
            <person name="Yan Y."/>
            <person name="Sichtig H."/>
        </authorList>
    </citation>
    <scope>NUCLEOTIDE SEQUENCE [LARGE SCALE GENOMIC DNA]</scope>
    <source>
        <strain evidence="4 6">FDAARGOS_795</strain>
    </source>
</reference>
<dbReference type="EMBL" id="CP053980">
    <property type="protein sequence ID" value="QKH27769.1"/>
    <property type="molecule type" value="Genomic_DNA"/>
</dbReference>
<dbReference type="SUPFAM" id="SSF51905">
    <property type="entry name" value="FAD/NAD(P)-binding domain"/>
    <property type="match status" value="1"/>
</dbReference>
<dbReference type="InterPro" id="IPR002938">
    <property type="entry name" value="FAD-bd"/>
</dbReference>
<dbReference type="Pfam" id="PF01494">
    <property type="entry name" value="FAD_binding_3"/>
    <property type="match status" value="1"/>
</dbReference>
<proteinExistence type="predicted"/>
<dbReference type="GO" id="GO:0008688">
    <property type="term" value="F:3-(3-hydroxyphenyl)propionate hydroxylase activity"/>
    <property type="evidence" value="ECO:0007669"/>
    <property type="project" value="TreeGrafter"/>
</dbReference>
<protein>
    <submittedName>
        <fullName evidence="3">FAD binding domain protein</fullName>
    </submittedName>
    <submittedName>
        <fullName evidence="4">FAD-dependent monooxygenase</fullName>
    </submittedName>
</protein>
<dbReference type="PANTHER" id="PTHR43476:SF3">
    <property type="entry name" value="FAD-BINDING MONOOXYGENASE"/>
    <property type="match status" value="1"/>
</dbReference>